<reference evidence="11 12" key="1">
    <citation type="journal article" date="2012" name="Genome Biol.">
        <title>Genome and low-iron response of an oceanic diatom adapted to chronic iron limitation.</title>
        <authorList>
            <person name="Lommer M."/>
            <person name="Specht M."/>
            <person name="Roy A.S."/>
            <person name="Kraemer L."/>
            <person name="Andreson R."/>
            <person name="Gutowska M.A."/>
            <person name="Wolf J."/>
            <person name="Bergner S.V."/>
            <person name="Schilhabel M.B."/>
            <person name="Klostermeier U.C."/>
            <person name="Beiko R.G."/>
            <person name="Rosenstiel P."/>
            <person name="Hippler M."/>
            <person name="Laroche J."/>
        </authorList>
    </citation>
    <scope>NUCLEOTIDE SEQUENCE [LARGE SCALE GENOMIC DNA]</scope>
    <source>
        <strain evidence="11 12">CCMP1005</strain>
    </source>
</reference>
<organism evidence="11 12">
    <name type="scientific">Thalassiosira oceanica</name>
    <name type="common">Marine diatom</name>
    <dbReference type="NCBI Taxonomy" id="159749"/>
    <lineage>
        <taxon>Eukaryota</taxon>
        <taxon>Sar</taxon>
        <taxon>Stramenopiles</taxon>
        <taxon>Ochrophyta</taxon>
        <taxon>Bacillariophyta</taxon>
        <taxon>Coscinodiscophyceae</taxon>
        <taxon>Thalassiosirophycidae</taxon>
        <taxon>Thalassiosirales</taxon>
        <taxon>Thalassiosiraceae</taxon>
        <taxon>Thalassiosira</taxon>
    </lineage>
</organism>
<comment type="catalytic activity">
    <reaction evidence="7">
        <text>ATP + H2O = ADP + phosphate + H(+)</text>
        <dbReference type="Rhea" id="RHEA:13065"/>
        <dbReference type="ChEBI" id="CHEBI:15377"/>
        <dbReference type="ChEBI" id="CHEBI:15378"/>
        <dbReference type="ChEBI" id="CHEBI:30616"/>
        <dbReference type="ChEBI" id="CHEBI:43474"/>
        <dbReference type="ChEBI" id="CHEBI:456216"/>
        <dbReference type="EC" id="3.6.4.13"/>
    </reaction>
</comment>
<dbReference type="GO" id="GO:0005524">
    <property type="term" value="F:ATP binding"/>
    <property type="evidence" value="ECO:0007669"/>
    <property type="project" value="UniProtKB-KW"/>
</dbReference>
<dbReference type="Pfam" id="PF07717">
    <property type="entry name" value="OB_NTP_bind"/>
    <property type="match status" value="1"/>
</dbReference>
<dbReference type="InterPro" id="IPR036322">
    <property type="entry name" value="WD40_repeat_dom_sf"/>
</dbReference>
<accession>K0T405</accession>
<evidence type="ECO:0000256" key="4">
    <source>
        <dbReference type="ARBA" id="ARBA00022801"/>
    </source>
</evidence>
<evidence type="ECO:0000259" key="10">
    <source>
        <dbReference type="PROSITE" id="PS51194"/>
    </source>
</evidence>
<dbReference type="eggNOG" id="KOG0926">
    <property type="taxonomic scope" value="Eukaryota"/>
</dbReference>
<feature type="compositionally biased region" description="Basic and acidic residues" evidence="8">
    <location>
        <begin position="373"/>
        <end position="392"/>
    </location>
</feature>
<proteinExistence type="inferred from homology"/>
<evidence type="ECO:0000256" key="3">
    <source>
        <dbReference type="ARBA" id="ARBA00022741"/>
    </source>
</evidence>
<dbReference type="Gene3D" id="2.130.10.10">
    <property type="entry name" value="YVTN repeat-like/Quinoprotein amine dehydrogenase"/>
    <property type="match status" value="2"/>
</dbReference>
<dbReference type="InterPro" id="IPR011709">
    <property type="entry name" value="DEAD-box_helicase_OB_fold"/>
</dbReference>
<dbReference type="GO" id="GO:0005730">
    <property type="term" value="C:nucleolus"/>
    <property type="evidence" value="ECO:0007669"/>
    <property type="project" value="TreeGrafter"/>
</dbReference>
<evidence type="ECO:0000256" key="5">
    <source>
        <dbReference type="ARBA" id="ARBA00022806"/>
    </source>
</evidence>
<protein>
    <recommendedName>
        <fullName evidence="2">RNA helicase</fullName>
        <ecNumber evidence="2">3.6.4.13</ecNumber>
    </recommendedName>
</protein>
<dbReference type="Gene3D" id="1.20.120.1080">
    <property type="match status" value="1"/>
</dbReference>
<feature type="compositionally biased region" description="Polar residues" evidence="8">
    <location>
        <begin position="326"/>
        <end position="340"/>
    </location>
</feature>
<feature type="domain" description="Helicase ATP-binding" evidence="9">
    <location>
        <begin position="453"/>
        <end position="652"/>
    </location>
</feature>
<dbReference type="InterPro" id="IPR027417">
    <property type="entry name" value="P-loop_NTPase"/>
</dbReference>
<evidence type="ECO:0000256" key="7">
    <source>
        <dbReference type="ARBA" id="ARBA00047984"/>
    </source>
</evidence>
<feature type="region of interest" description="Disordered" evidence="8">
    <location>
        <begin position="373"/>
        <end position="394"/>
    </location>
</feature>
<dbReference type="InterPro" id="IPR014001">
    <property type="entry name" value="Helicase_ATP-bd"/>
</dbReference>
<dbReference type="OMA" id="ANMELAY"/>
<dbReference type="CDD" id="cd18791">
    <property type="entry name" value="SF2_C_RHA"/>
    <property type="match status" value="1"/>
</dbReference>
<dbReference type="GO" id="GO:0016787">
    <property type="term" value="F:hydrolase activity"/>
    <property type="evidence" value="ECO:0007669"/>
    <property type="project" value="UniProtKB-KW"/>
</dbReference>
<dbReference type="PROSITE" id="PS51192">
    <property type="entry name" value="HELICASE_ATP_BIND_1"/>
    <property type="match status" value="1"/>
</dbReference>
<dbReference type="PROSITE" id="PS00690">
    <property type="entry name" value="DEAH_ATP_HELICASE"/>
    <property type="match status" value="1"/>
</dbReference>
<name>K0T405_THAOC</name>
<feature type="compositionally biased region" description="Basic residues" evidence="8">
    <location>
        <begin position="263"/>
        <end position="273"/>
    </location>
</feature>
<keyword evidence="5" id="KW-0347">Helicase</keyword>
<dbReference type="Gene3D" id="3.40.50.300">
    <property type="entry name" value="P-loop containing nucleotide triphosphate hydrolases"/>
    <property type="match status" value="2"/>
</dbReference>
<dbReference type="PANTHER" id="PTHR18934">
    <property type="entry name" value="ATP-DEPENDENT RNA HELICASE"/>
    <property type="match status" value="1"/>
</dbReference>
<dbReference type="InterPro" id="IPR015943">
    <property type="entry name" value="WD40/YVTN_repeat-like_dom_sf"/>
</dbReference>
<comment type="caution">
    <text evidence="11">The sequence shown here is derived from an EMBL/GenBank/DDBJ whole genome shotgun (WGS) entry which is preliminary data.</text>
</comment>
<evidence type="ECO:0000256" key="8">
    <source>
        <dbReference type="SAM" id="MobiDB-lite"/>
    </source>
</evidence>
<evidence type="ECO:0000313" key="11">
    <source>
        <dbReference type="EMBL" id="EJK73438.1"/>
    </source>
</evidence>
<keyword evidence="4" id="KW-0378">Hydrolase</keyword>
<keyword evidence="12" id="KW-1185">Reference proteome</keyword>
<dbReference type="OrthoDB" id="10253254at2759"/>
<dbReference type="SMART" id="SM00490">
    <property type="entry name" value="HELICc"/>
    <property type="match status" value="1"/>
</dbReference>
<feature type="region of interest" description="Disordered" evidence="8">
    <location>
        <begin position="1"/>
        <end position="37"/>
    </location>
</feature>
<dbReference type="Proteomes" id="UP000266841">
    <property type="component" value="Unassembled WGS sequence"/>
</dbReference>
<gene>
    <name evidence="11" type="ORF">THAOC_04940</name>
</gene>
<dbReference type="InterPro" id="IPR001650">
    <property type="entry name" value="Helicase_C-like"/>
</dbReference>
<comment type="similarity">
    <text evidence="1">Belongs to the DEAD box helicase family. DEAH subfamily.</text>
</comment>
<dbReference type="EMBL" id="AGNL01004499">
    <property type="protein sequence ID" value="EJK73438.1"/>
    <property type="molecule type" value="Genomic_DNA"/>
</dbReference>
<evidence type="ECO:0000256" key="2">
    <source>
        <dbReference type="ARBA" id="ARBA00012552"/>
    </source>
</evidence>
<dbReference type="InterPro" id="IPR007502">
    <property type="entry name" value="Helicase-assoc_dom"/>
</dbReference>
<dbReference type="GO" id="GO:0000462">
    <property type="term" value="P:maturation of SSU-rRNA from tricistronic rRNA transcript (SSU-rRNA, 5.8S rRNA, LSU-rRNA)"/>
    <property type="evidence" value="ECO:0007669"/>
    <property type="project" value="TreeGrafter"/>
</dbReference>
<evidence type="ECO:0000256" key="1">
    <source>
        <dbReference type="ARBA" id="ARBA00008792"/>
    </source>
</evidence>
<dbReference type="Pfam" id="PF21010">
    <property type="entry name" value="HA2_C"/>
    <property type="match status" value="1"/>
</dbReference>
<dbReference type="InterPro" id="IPR002464">
    <property type="entry name" value="DNA/RNA_helicase_DEAH_CS"/>
</dbReference>
<dbReference type="GO" id="GO:0003723">
    <property type="term" value="F:RNA binding"/>
    <property type="evidence" value="ECO:0007669"/>
    <property type="project" value="TreeGrafter"/>
</dbReference>
<dbReference type="FunFam" id="3.40.50.300:FF:000637">
    <property type="entry name" value="ATP-dependent RNA helicase DHX37/DHR1"/>
    <property type="match status" value="1"/>
</dbReference>
<evidence type="ECO:0000256" key="6">
    <source>
        <dbReference type="ARBA" id="ARBA00022840"/>
    </source>
</evidence>
<keyword evidence="6" id="KW-0067">ATP-binding</keyword>
<dbReference type="InterPro" id="IPR001680">
    <property type="entry name" value="WD40_rpt"/>
</dbReference>
<evidence type="ECO:0000313" key="12">
    <source>
        <dbReference type="Proteomes" id="UP000266841"/>
    </source>
</evidence>
<sequence length="1954" mass="216870">MRRSKSNPAKYARNYRKISQRKNTGYDDGTNADEREKKRLEAILKQSEQTWKRGLADNGHYVAEASKQESTAADDEAEENAGGDMLSLLSPELREQFAGMASDNILVLPGTKKKNKRKRKLPPLTPEETKAAKALFKQTQRKLNTLLLRKKQKELRSGLYKQLEENSLGSSVDGNKKDKQSLLLKSSELGKKVSKKQLLKQLRKKESMGMKLTEEEMGVLYVKYEAPGDESFAEATGSKQSKMTSSQVEDETDIQDGDEAKPSQKKKKRKKRKANDDDNVVAAVEVARDNDSRQTSDSLPKKSRPESPTGEVRMPVDESPDESSGYKEQQSTSHGEVTESTEAKVDYSQMMLAGLSTLKSKTDARNTELAIEKAKRQQEEEEREMQREEEERKKRKVYVPSETIEVSTMHLLERPAKSVVEPKRMVVMHIDRPEEINEKRYDLPVSAMEFEIVDAVRSNDCTILCGETGSGKSTQVPQFLYESGFSTRSWWDRQTGRAVEDDDRDDGHLIIGITQPRRVAAVSTAKRVCYEMGKGNGQSISSNNLVAYQTRYETAGLGRSTHVKFMTDGVLLQEIQSDLLLRKYGAIVLDEAHERNLNTDVLLGLLSVALPLRRKAAEEGSLPPLKLVVMSATLRVEDFTENKRLFPGGVRPALVKVPGRTHPVSIHHSKVTELDNYEKVALDKVIKIHRRLPSGGILVFLTGKQEIVRMINRLHGKLEKNNGTGVRLAADAAKVQGEAPSLRELDDEEVDGDLFQEMDGEDEDDFSNMDNDDLGIESAMTKDDDGRPKKVRILPLYSMLSPDEQAKVFEPVPEDTRLIVCATNLAETSITIPGISYVVDSGRQKCRNFHAGTGVASYDVMWISKAAADQRAGRAGRTGPGHCYRLYSSSVYTRYFDQFAIPEVLSRPLEDVVLAMKAMNVSNVTAFPFPTSPSQTQINAAVRLLANLGCIDTSQVERDGGDGTITKLGRAVSQLPLGVRYGKMMLVAAQADVLDYAIALVAILSEKSPFDHCPEDGEKGNPTTDEGSESLDDIDRRQLAEKEKEKKREARGQWQHDGGDVLAALKAVGAYAFAGRGAGGLSEKMACRNFCRDNGLNATIMERIAKMRLHLCKLAKTRLPNAGGVASETGRFSPSMPPPKRLQECLLRQAIASGLLDNVARRAPPGTLPAEFSGISRSAYICGGNASLKEALFIDNNSTLHNKRPEWVCYDSIVRKAKKDGTTVAVMQRVTPVDPDWLASVCAGSILLKTGKALAIPTPRYDRDKDSIQCAVETRFGFQGWEVPPCFVDMNCSSGDKKSSAAAFDTDECYRWFARYLLEGRVIPELEGFKSLLNECPSIITKRKPSKKVTLVVSALSDSGICTASALRKHWAEKSNKFLFKTLKLWVKPDETSDAKRLWISAVNANMELAYEYTRRRDDFGKPVDFRDGPTVVLESILPTDSFDDSYFLKKTVSTGVCTVPRFSETEVNTERVVTKNSSIQHVEGGWPKDVDFTEQEYFDREEAGQYCSEPPSAKGLAVFRDPSPVKRTATSVNWHPEGSNNSRLAVSYAVLNFQDKRLADPNMPKISEIVYYAVCLSVTADLIAPSPTFKSYIWDVTNSNKPIVELVPPSPLSCLKYNPKSSDTILGGSYNGTICYFDLRKQSGKCQPAECSVVEKSHQDPVSDVFWISSKTGHQCASVSTDGQMLWWDTRKLEEPIDSLVLSTNSRGGDGVTLGGSSLEYNIEAGPMKFLVGTEQGVVLSLNMRNKKTNNGVTVFDTGSGKHQGPILSVMRNPLHTKYFLTVGDWTARVWSEDLKSPIITSRYHSSYLTSGCWSPSRAGVFYVTRSDGFLDVWDIGHDQKSVSLSHKVSDVSLSSVGVQGNYVAVGDVSGTVSLLSVCDALAQPGPAEKALVSNILERETKKEKLLEVREREIRRNRVRKEDQKNRGGQEDIKDINDNDEIKKLENEFFACL</sequence>
<dbReference type="SUPFAM" id="SSF52540">
    <property type="entry name" value="P-loop containing nucleoside triphosphate hydrolases"/>
    <property type="match status" value="1"/>
</dbReference>
<feature type="compositionally biased region" description="Basic and acidic residues" evidence="8">
    <location>
        <begin position="286"/>
        <end position="305"/>
    </location>
</feature>
<feature type="region of interest" description="Disordered" evidence="8">
    <location>
        <begin position="62"/>
        <end position="88"/>
    </location>
</feature>
<feature type="region of interest" description="Disordered" evidence="8">
    <location>
        <begin position="1011"/>
        <end position="1033"/>
    </location>
</feature>
<dbReference type="SMART" id="SM00847">
    <property type="entry name" value="HA2"/>
    <property type="match status" value="1"/>
</dbReference>
<feature type="compositionally biased region" description="Polar residues" evidence="8">
    <location>
        <begin position="237"/>
        <end position="247"/>
    </location>
</feature>
<dbReference type="PROSITE" id="PS51194">
    <property type="entry name" value="HELICASE_CTER"/>
    <property type="match status" value="1"/>
</dbReference>
<dbReference type="PANTHER" id="PTHR18934:SF99">
    <property type="entry name" value="ATP-DEPENDENT RNA HELICASE DHX37-RELATED"/>
    <property type="match status" value="1"/>
</dbReference>
<feature type="domain" description="Helicase C-terminal" evidence="10">
    <location>
        <begin position="753"/>
        <end position="920"/>
    </location>
</feature>
<dbReference type="SMART" id="SM00320">
    <property type="entry name" value="WD40"/>
    <property type="match status" value="5"/>
</dbReference>
<dbReference type="Pfam" id="PF00271">
    <property type="entry name" value="Helicase_C"/>
    <property type="match status" value="1"/>
</dbReference>
<dbReference type="GO" id="GO:0003724">
    <property type="term" value="F:RNA helicase activity"/>
    <property type="evidence" value="ECO:0007669"/>
    <property type="project" value="UniProtKB-EC"/>
</dbReference>
<evidence type="ECO:0000259" key="9">
    <source>
        <dbReference type="PROSITE" id="PS51192"/>
    </source>
</evidence>
<dbReference type="SUPFAM" id="SSF50978">
    <property type="entry name" value="WD40 repeat-like"/>
    <property type="match status" value="1"/>
</dbReference>
<keyword evidence="3" id="KW-0547">Nucleotide-binding</keyword>
<feature type="region of interest" description="Disordered" evidence="8">
    <location>
        <begin position="231"/>
        <end position="344"/>
    </location>
</feature>
<dbReference type="eggNOG" id="KOG1587">
    <property type="taxonomic scope" value="Eukaryota"/>
</dbReference>
<feature type="compositionally biased region" description="Acidic residues" evidence="8">
    <location>
        <begin position="248"/>
        <end position="257"/>
    </location>
</feature>
<dbReference type="SMART" id="SM00487">
    <property type="entry name" value="DEXDc"/>
    <property type="match status" value="1"/>
</dbReference>
<feature type="compositionally biased region" description="Acidic residues" evidence="8">
    <location>
        <begin position="72"/>
        <end position="81"/>
    </location>
</feature>
<dbReference type="EC" id="3.6.4.13" evidence="2"/>